<gene>
    <name evidence="1" type="ORF">FOMPIDRAFT_116541</name>
</gene>
<dbReference type="AlphaFoldDB" id="S8DGY2"/>
<dbReference type="InParanoid" id="S8DGY2"/>
<dbReference type="STRING" id="743788.S8DGY2"/>
<dbReference type="Proteomes" id="UP000015241">
    <property type="component" value="Unassembled WGS sequence"/>
</dbReference>
<reference evidence="1 2" key="1">
    <citation type="journal article" date="2012" name="Science">
        <title>The Paleozoic origin of enzymatic lignin decomposition reconstructed from 31 fungal genomes.</title>
        <authorList>
            <person name="Floudas D."/>
            <person name="Binder M."/>
            <person name="Riley R."/>
            <person name="Barry K."/>
            <person name="Blanchette R.A."/>
            <person name="Henrissat B."/>
            <person name="Martinez A.T."/>
            <person name="Otillar R."/>
            <person name="Spatafora J.W."/>
            <person name="Yadav J.S."/>
            <person name="Aerts A."/>
            <person name="Benoit I."/>
            <person name="Boyd A."/>
            <person name="Carlson A."/>
            <person name="Copeland A."/>
            <person name="Coutinho P.M."/>
            <person name="de Vries R.P."/>
            <person name="Ferreira P."/>
            <person name="Findley K."/>
            <person name="Foster B."/>
            <person name="Gaskell J."/>
            <person name="Glotzer D."/>
            <person name="Gorecki P."/>
            <person name="Heitman J."/>
            <person name="Hesse C."/>
            <person name="Hori C."/>
            <person name="Igarashi K."/>
            <person name="Jurgens J.A."/>
            <person name="Kallen N."/>
            <person name="Kersten P."/>
            <person name="Kohler A."/>
            <person name="Kuees U."/>
            <person name="Kumar T.K.A."/>
            <person name="Kuo A."/>
            <person name="LaButti K."/>
            <person name="Larrondo L.F."/>
            <person name="Lindquist E."/>
            <person name="Ling A."/>
            <person name="Lombard V."/>
            <person name="Lucas S."/>
            <person name="Lundell T."/>
            <person name="Martin R."/>
            <person name="McLaughlin D.J."/>
            <person name="Morgenstern I."/>
            <person name="Morin E."/>
            <person name="Murat C."/>
            <person name="Nagy L.G."/>
            <person name="Nolan M."/>
            <person name="Ohm R.A."/>
            <person name="Patyshakuliyeva A."/>
            <person name="Rokas A."/>
            <person name="Ruiz-Duenas F.J."/>
            <person name="Sabat G."/>
            <person name="Salamov A."/>
            <person name="Samejima M."/>
            <person name="Schmutz J."/>
            <person name="Slot J.C."/>
            <person name="St John F."/>
            <person name="Stenlid J."/>
            <person name="Sun H."/>
            <person name="Sun S."/>
            <person name="Syed K."/>
            <person name="Tsang A."/>
            <person name="Wiebenga A."/>
            <person name="Young D."/>
            <person name="Pisabarro A."/>
            <person name="Eastwood D.C."/>
            <person name="Martin F."/>
            <person name="Cullen D."/>
            <person name="Grigoriev I.V."/>
            <person name="Hibbett D.S."/>
        </authorList>
    </citation>
    <scope>NUCLEOTIDE SEQUENCE</scope>
    <source>
        <strain evidence="2">FP-58527</strain>
    </source>
</reference>
<protein>
    <submittedName>
        <fullName evidence="1">Uncharacterized protein</fullName>
    </submittedName>
</protein>
<evidence type="ECO:0000313" key="2">
    <source>
        <dbReference type="Proteomes" id="UP000015241"/>
    </source>
</evidence>
<organism evidence="1 2">
    <name type="scientific">Fomitopsis schrenkii</name>
    <name type="common">Brown rot fungus</name>
    <dbReference type="NCBI Taxonomy" id="2126942"/>
    <lineage>
        <taxon>Eukaryota</taxon>
        <taxon>Fungi</taxon>
        <taxon>Dikarya</taxon>
        <taxon>Basidiomycota</taxon>
        <taxon>Agaricomycotina</taxon>
        <taxon>Agaricomycetes</taxon>
        <taxon>Polyporales</taxon>
        <taxon>Fomitopsis</taxon>
    </lineage>
</organism>
<sequence>MTFGTLFDVPLWRRTNLAVVTFRLPLAHQAARVQSLVTGRSAQAHRTVDGATRTKAILLLKNGVPYTRKTRAMLSAPITCHDFIRDLGSAAKTTQDKLEAWAVAVNTAELFGLGLGANNDWELRGDGLRAEAERCSELTRGGISFDFTSMISFIKLVLKCQTSVKEKSLRQIYKKYIEPLEIVKARSFHQWHAMGVKYGVLASGVAGAGLRTTLGRAQLSTVQDVANWLRSPERGTPIGDIVLDHIIPAIETLRTFIRPKTIFNDITLTDAMLIPCFTKYVDSALSARQQQMNYGL</sequence>
<name>S8DGY2_FOMSC</name>
<evidence type="ECO:0000313" key="1">
    <source>
        <dbReference type="EMBL" id="EPS92781.1"/>
    </source>
</evidence>
<accession>S8DGY2</accession>
<keyword evidence="2" id="KW-1185">Reference proteome</keyword>
<proteinExistence type="predicted"/>
<dbReference type="EMBL" id="KE504352">
    <property type="protein sequence ID" value="EPS92781.1"/>
    <property type="molecule type" value="Genomic_DNA"/>
</dbReference>
<dbReference type="HOGENOM" id="CLU_940210_0_0_1"/>